<keyword evidence="2" id="KW-1185">Reference proteome</keyword>
<reference evidence="1" key="1">
    <citation type="journal article" date="2022" name="Int. J. Mol. Sci.">
        <title>Draft Genome of Tanacetum Coccineum: Genomic Comparison of Closely Related Tanacetum-Family Plants.</title>
        <authorList>
            <person name="Yamashiro T."/>
            <person name="Shiraishi A."/>
            <person name="Nakayama K."/>
            <person name="Satake H."/>
        </authorList>
    </citation>
    <scope>NUCLEOTIDE SEQUENCE</scope>
</reference>
<reference evidence="1" key="2">
    <citation type="submission" date="2022-01" db="EMBL/GenBank/DDBJ databases">
        <authorList>
            <person name="Yamashiro T."/>
            <person name="Shiraishi A."/>
            <person name="Satake H."/>
            <person name="Nakayama K."/>
        </authorList>
    </citation>
    <scope>NUCLEOTIDE SEQUENCE</scope>
</reference>
<dbReference type="Proteomes" id="UP001151760">
    <property type="component" value="Unassembled WGS sequence"/>
</dbReference>
<sequence>MRIGKIGDKLWVENSPCNGTFFQCGDVLHIGHSAAQVFAGQRGDSWGGREIWLQVCILSRALGLAFEVLEAGRLEWKATLVLAGESGVAMGTVDKSRSRAQRCGVRSQVPALARDRGQGKCALQRARGICRIAGVREARDLVGTLGGVFFSWGMSELEGRGRVAVSVVDEEPGLGERRIGIERVRSMVIVECGELGGVISIEDEEVHFMGDLVALREQYGYADDWLRRAGCSDNQSIPRIISKSLISKGSKLAERILSSKRNGQSLYS</sequence>
<proteinExistence type="predicted"/>
<accession>A0ABQ5F443</accession>
<evidence type="ECO:0000313" key="1">
    <source>
        <dbReference type="EMBL" id="GJT58108.1"/>
    </source>
</evidence>
<name>A0ABQ5F443_9ASTR</name>
<gene>
    <name evidence="1" type="ORF">Tco_0993162</name>
</gene>
<dbReference type="EMBL" id="BQNB010016988">
    <property type="protein sequence ID" value="GJT58108.1"/>
    <property type="molecule type" value="Genomic_DNA"/>
</dbReference>
<protein>
    <submittedName>
        <fullName evidence="1">Uncharacterized protein</fullName>
    </submittedName>
</protein>
<comment type="caution">
    <text evidence="1">The sequence shown here is derived from an EMBL/GenBank/DDBJ whole genome shotgun (WGS) entry which is preliminary data.</text>
</comment>
<evidence type="ECO:0000313" key="2">
    <source>
        <dbReference type="Proteomes" id="UP001151760"/>
    </source>
</evidence>
<organism evidence="1 2">
    <name type="scientific">Tanacetum coccineum</name>
    <dbReference type="NCBI Taxonomy" id="301880"/>
    <lineage>
        <taxon>Eukaryota</taxon>
        <taxon>Viridiplantae</taxon>
        <taxon>Streptophyta</taxon>
        <taxon>Embryophyta</taxon>
        <taxon>Tracheophyta</taxon>
        <taxon>Spermatophyta</taxon>
        <taxon>Magnoliopsida</taxon>
        <taxon>eudicotyledons</taxon>
        <taxon>Gunneridae</taxon>
        <taxon>Pentapetalae</taxon>
        <taxon>asterids</taxon>
        <taxon>campanulids</taxon>
        <taxon>Asterales</taxon>
        <taxon>Asteraceae</taxon>
        <taxon>Asteroideae</taxon>
        <taxon>Anthemideae</taxon>
        <taxon>Anthemidinae</taxon>
        <taxon>Tanacetum</taxon>
    </lineage>
</organism>